<dbReference type="SUPFAM" id="SSF52047">
    <property type="entry name" value="RNI-like"/>
    <property type="match status" value="1"/>
</dbReference>
<gene>
    <name evidence="3" type="primary">LOC127750409</name>
</gene>
<dbReference type="PROSITE" id="PS50181">
    <property type="entry name" value="FBOX"/>
    <property type="match status" value="1"/>
</dbReference>
<evidence type="ECO:0000259" key="1">
    <source>
        <dbReference type="PROSITE" id="PS50181"/>
    </source>
</evidence>
<protein>
    <submittedName>
        <fullName evidence="3">Uncharacterized protein LOC127750409</fullName>
    </submittedName>
</protein>
<dbReference type="GeneID" id="127750409"/>
<name>A0A9C6XQV6_FRAOC</name>
<dbReference type="SUPFAM" id="SSF81383">
    <property type="entry name" value="F-box domain"/>
    <property type="match status" value="1"/>
</dbReference>
<dbReference type="Pfam" id="PF12937">
    <property type="entry name" value="F-box-like"/>
    <property type="match status" value="1"/>
</dbReference>
<dbReference type="InterPro" id="IPR001810">
    <property type="entry name" value="F-box_dom"/>
</dbReference>
<dbReference type="RefSeq" id="XP_052128021.1">
    <property type="nucleotide sequence ID" value="XM_052272061.1"/>
</dbReference>
<feature type="domain" description="F-box" evidence="1">
    <location>
        <begin position="5"/>
        <end position="51"/>
    </location>
</feature>
<evidence type="ECO:0000313" key="3">
    <source>
        <dbReference type="RefSeq" id="XP_052128021.1"/>
    </source>
</evidence>
<evidence type="ECO:0000313" key="2">
    <source>
        <dbReference type="Proteomes" id="UP000504606"/>
    </source>
</evidence>
<organism evidence="2 3">
    <name type="scientific">Frankliniella occidentalis</name>
    <name type="common">Western flower thrips</name>
    <name type="synonym">Euthrips occidentalis</name>
    <dbReference type="NCBI Taxonomy" id="133901"/>
    <lineage>
        <taxon>Eukaryota</taxon>
        <taxon>Metazoa</taxon>
        <taxon>Ecdysozoa</taxon>
        <taxon>Arthropoda</taxon>
        <taxon>Hexapoda</taxon>
        <taxon>Insecta</taxon>
        <taxon>Pterygota</taxon>
        <taxon>Neoptera</taxon>
        <taxon>Paraneoptera</taxon>
        <taxon>Thysanoptera</taxon>
        <taxon>Terebrantia</taxon>
        <taxon>Thripoidea</taxon>
        <taxon>Thripidae</taxon>
        <taxon>Frankliniella</taxon>
    </lineage>
</organism>
<sequence length="475" mass="53045">MASSVLTLEQLPDDVLVLAMQFVSVEDVLSWRLVCKRLCDLALHRDVWRHRSLRDDEPCADAVLHLAPCLDKLKVTGPDPSLAVTTTRCAVACLDLRKAGYGPFNAAEYALAVRNQEHLGRLRRLVLGVEMNPLEEPTADVLFWTVASCSGLDRLEVLYAPPIINQPVVHGPPSSSLKVFKCVACIETVSLVNTVLAGHAATLEEVEIYTDLDLWETTTADLLAAMPRLRSLRCDCSIGGLEKVAECKTLRDLDICLNGCTGDVDNAAKLLRRANQLRHVLLDNAAWDDPIVESWPVLAEALAWSGRFPLERLALKGFEEVELLGPLIRALPSLPALRFLYLDTEPVDELLKSISPAMAPALRLLRFPIRREKCPHAWIHRTALKTTLLANPLLHIQLWGNIFHSRSQDCAMCVGDCDRHQGVEWHNTRYMGFYSHDPDTCPCPEDHSDHTDWKGSSSRANNFTCTWIHMKCNCT</sequence>
<dbReference type="KEGG" id="foc:127750409"/>
<dbReference type="Gene3D" id="1.20.1280.50">
    <property type="match status" value="1"/>
</dbReference>
<accession>A0A9C6XQV6</accession>
<dbReference type="AlphaFoldDB" id="A0A9C6XQV6"/>
<dbReference type="InterPro" id="IPR032675">
    <property type="entry name" value="LRR_dom_sf"/>
</dbReference>
<dbReference type="InterPro" id="IPR036047">
    <property type="entry name" value="F-box-like_dom_sf"/>
</dbReference>
<reference evidence="3" key="1">
    <citation type="submission" date="2025-08" db="UniProtKB">
        <authorList>
            <consortium name="RefSeq"/>
        </authorList>
    </citation>
    <scope>IDENTIFICATION</scope>
    <source>
        <tissue evidence="3">Whole organism</tissue>
    </source>
</reference>
<proteinExistence type="predicted"/>
<dbReference type="Gene3D" id="3.80.10.10">
    <property type="entry name" value="Ribonuclease Inhibitor"/>
    <property type="match status" value="1"/>
</dbReference>
<keyword evidence="2" id="KW-1185">Reference proteome</keyword>
<dbReference type="Proteomes" id="UP000504606">
    <property type="component" value="Unplaced"/>
</dbReference>